<sequence length="120" mass="13399">MKKIIAIVTIMLALGYSANAQQRNATTAVKQQNVEKVAIQKAAQKDLKALSDFVQLDDNQKQAFLGLFEYKHRDLATPNFSQERKDILAEVMEAKLNATLTADQAEKLSKNTALLQQLTH</sequence>
<dbReference type="Proteomes" id="UP000825381">
    <property type="component" value="Chromosome"/>
</dbReference>
<reference evidence="2 3" key="1">
    <citation type="submission" date="2021-07" db="EMBL/GenBank/DDBJ databases">
        <title>Flavobacterium WSW3-B6 sp.nov, isolated from seaweed.</title>
        <authorList>
            <person name="Muhammad N."/>
            <person name="Ho H."/>
            <person name="Lee Y.-J."/>
            <person name="Nguyen T."/>
            <person name="Ho J."/>
            <person name="Kim S.-G."/>
        </authorList>
    </citation>
    <scope>NUCLEOTIDE SEQUENCE [LARGE SCALE GENOMIC DNA]</scope>
    <source>
        <strain evidence="2 3">WSW3-B6</strain>
    </source>
</reference>
<protein>
    <recommendedName>
        <fullName evidence="4">LTXXQ motif family protein</fullName>
    </recommendedName>
</protein>
<keyword evidence="3" id="KW-1185">Reference proteome</keyword>
<evidence type="ECO:0000313" key="2">
    <source>
        <dbReference type="EMBL" id="QYJ68471.1"/>
    </source>
</evidence>
<evidence type="ECO:0000256" key="1">
    <source>
        <dbReference type="SAM" id="SignalP"/>
    </source>
</evidence>
<evidence type="ECO:0000313" key="3">
    <source>
        <dbReference type="Proteomes" id="UP000825381"/>
    </source>
</evidence>
<gene>
    <name evidence="2" type="ORF">K1I41_00895</name>
</gene>
<keyword evidence="1" id="KW-0732">Signal</keyword>
<dbReference type="EMBL" id="CP080429">
    <property type="protein sequence ID" value="QYJ68471.1"/>
    <property type="molecule type" value="Genomic_DNA"/>
</dbReference>
<name>A0ABX8VCV1_9FLAO</name>
<evidence type="ECO:0008006" key="4">
    <source>
        <dbReference type="Google" id="ProtNLM"/>
    </source>
</evidence>
<proteinExistence type="predicted"/>
<accession>A0ABX8VCV1</accession>
<organism evidence="2 3">
    <name type="scientific">Flavobacterium litorale</name>
    <dbReference type="NCBI Taxonomy" id="2856519"/>
    <lineage>
        <taxon>Bacteria</taxon>
        <taxon>Pseudomonadati</taxon>
        <taxon>Bacteroidota</taxon>
        <taxon>Flavobacteriia</taxon>
        <taxon>Flavobacteriales</taxon>
        <taxon>Flavobacteriaceae</taxon>
        <taxon>Flavobacterium</taxon>
    </lineage>
</organism>
<dbReference type="RefSeq" id="WP_220640811.1">
    <property type="nucleotide sequence ID" value="NZ_CP080429.1"/>
</dbReference>
<feature type="chain" id="PRO_5046995862" description="LTXXQ motif family protein" evidence="1">
    <location>
        <begin position="21"/>
        <end position="120"/>
    </location>
</feature>
<feature type="signal peptide" evidence="1">
    <location>
        <begin position="1"/>
        <end position="20"/>
    </location>
</feature>